<comment type="caution">
    <text evidence="1">The sequence shown here is derived from an EMBL/GenBank/DDBJ whole genome shotgun (WGS) entry which is preliminary data.</text>
</comment>
<gene>
    <name evidence="1" type="ORF">PYW08_013550</name>
</gene>
<organism evidence="1 2">
    <name type="scientific">Mythimna loreyi</name>
    <dbReference type="NCBI Taxonomy" id="667449"/>
    <lineage>
        <taxon>Eukaryota</taxon>
        <taxon>Metazoa</taxon>
        <taxon>Ecdysozoa</taxon>
        <taxon>Arthropoda</taxon>
        <taxon>Hexapoda</taxon>
        <taxon>Insecta</taxon>
        <taxon>Pterygota</taxon>
        <taxon>Neoptera</taxon>
        <taxon>Endopterygota</taxon>
        <taxon>Lepidoptera</taxon>
        <taxon>Glossata</taxon>
        <taxon>Ditrysia</taxon>
        <taxon>Noctuoidea</taxon>
        <taxon>Noctuidae</taxon>
        <taxon>Noctuinae</taxon>
        <taxon>Hadenini</taxon>
        <taxon>Mythimna</taxon>
    </lineage>
</organism>
<evidence type="ECO:0000313" key="1">
    <source>
        <dbReference type="EMBL" id="KAJ8716265.1"/>
    </source>
</evidence>
<protein>
    <submittedName>
        <fullName evidence="1">Uncharacterized protein</fullName>
    </submittedName>
</protein>
<name>A0ACC2QHV8_9NEOP</name>
<sequence length="111" mass="12679">MLFKAYCTSLYSCSLWADYSIKSYNAIRVQYNNAFRAVMGLPRYCSASGMFAEARTDCFHTTMRKRATSLVSRVRASSNTVLAMISARLDCPYIRHCSSRHVPLPMPVRDY</sequence>
<evidence type="ECO:0000313" key="2">
    <source>
        <dbReference type="Proteomes" id="UP001231649"/>
    </source>
</evidence>
<accession>A0ACC2QHV8</accession>
<reference evidence="1" key="1">
    <citation type="submission" date="2023-03" db="EMBL/GenBank/DDBJ databases">
        <title>Chromosome-level genomes of two armyworms, Mythimna separata and Mythimna loreyi, provide insights into the biosynthesis and reception of sex pheromones.</title>
        <authorList>
            <person name="Zhao H."/>
        </authorList>
    </citation>
    <scope>NUCLEOTIDE SEQUENCE</scope>
    <source>
        <strain evidence="1">BeijingLab</strain>
    </source>
</reference>
<dbReference type="EMBL" id="CM056780">
    <property type="protein sequence ID" value="KAJ8716265.1"/>
    <property type="molecule type" value="Genomic_DNA"/>
</dbReference>
<keyword evidence="2" id="KW-1185">Reference proteome</keyword>
<proteinExistence type="predicted"/>
<dbReference type="Proteomes" id="UP001231649">
    <property type="component" value="Chromosome 4"/>
</dbReference>